<gene>
    <name evidence="1" type="ORF">BACOVA_01516</name>
</gene>
<protein>
    <submittedName>
        <fullName evidence="1">Uncharacterized protein</fullName>
    </submittedName>
</protein>
<evidence type="ECO:0000313" key="2">
    <source>
        <dbReference type="Proteomes" id="UP000005475"/>
    </source>
</evidence>
<accession>A0AAN3A9V9</accession>
<dbReference type="EMBL" id="AAXF02000044">
    <property type="protein sequence ID" value="EDO12702.1"/>
    <property type="molecule type" value="Genomic_DNA"/>
</dbReference>
<name>A0AAN3A9V9_BACO1</name>
<dbReference type="Proteomes" id="UP000005475">
    <property type="component" value="Unassembled WGS sequence"/>
</dbReference>
<organism evidence="1 2">
    <name type="scientific">Bacteroides ovatus (strain ATCC 8483 / DSM 1896 / JCM 5824 / BCRC 10623 / CCUG 4943 / NCTC 11153)</name>
    <dbReference type="NCBI Taxonomy" id="411476"/>
    <lineage>
        <taxon>Bacteria</taxon>
        <taxon>Pseudomonadati</taxon>
        <taxon>Bacteroidota</taxon>
        <taxon>Bacteroidia</taxon>
        <taxon>Bacteroidales</taxon>
        <taxon>Bacteroidaceae</taxon>
        <taxon>Bacteroides</taxon>
    </lineage>
</organism>
<evidence type="ECO:0000313" key="1">
    <source>
        <dbReference type="EMBL" id="EDO12702.1"/>
    </source>
</evidence>
<proteinExistence type="predicted"/>
<reference evidence="1 2" key="1">
    <citation type="submission" date="2007-03" db="EMBL/GenBank/DDBJ databases">
        <authorList>
            <person name="Fulton L."/>
            <person name="Clifton S."/>
            <person name="Fulton B."/>
            <person name="Xu J."/>
            <person name="Minx P."/>
            <person name="Pepin K.H."/>
            <person name="Johnson M."/>
            <person name="Thiruvilangam P."/>
            <person name="Bhonagiri V."/>
            <person name="Nash W.E."/>
            <person name="Mardis E.R."/>
            <person name="Wilson R.K."/>
        </authorList>
    </citation>
    <scope>NUCLEOTIDE SEQUENCE [LARGE SCALE GENOMIC DNA]</scope>
    <source>
        <strain evidence="2">ATCC 8483 / DSM 1896 / JCM 5824 / BCRC 10623 / CCUG 4943 / NCTC 11153</strain>
    </source>
</reference>
<sequence>MNEVVFVLICESVDYSSEIIIPVFLAYYFHNTLIYSCSAHRKGIQLITF</sequence>
<dbReference type="AlphaFoldDB" id="A0AAN3A9V9"/>
<reference evidence="2" key="2">
    <citation type="submission" date="2007-04" db="EMBL/GenBank/DDBJ databases">
        <title>Draft genome sequence of Bacteroides ovatus (ATCC 8483).</title>
        <authorList>
            <person name="Sudarsanam P."/>
            <person name="Ley R."/>
            <person name="Guruge J."/>
            <person name="Turnbaugh P.J."/>
            <person name="Mahowald M."/>
            <person name="Liep D."/>
            <person name="Gordon J."/>
        </authorList>
    </citation>
    <scope>NUCLEOTIDE SEQUENCE [LARGE SCALE GENOMIC DNA]</scope>
    <source>
        <strain evidence="2">ATCC 8483 / DSM 1896 / JCM 5824 / BCRC 10623 / CCUG 4943 / NCTC 11153</strain>
    </source>
</reference>
<comment type="caution">
    <text evidence="1">The sequence shown here is derived from an EMBL/GenBank/DDBJ whole genome shotgun (WGS) entry which is preliminary data.</text>
</comment>